<keyword evidence="4" id="KW-1185">Reference proteome</keyword>
<keyword evidence="1" id="KW-1133">Transmembrane helix</keyword>
<organism evidence="3 4">
    <name type="scientific">Steinernema carpocapsae</name>
    <name type="common">Entomopathogenic nematode</name>
    <dbReference type="NCBI Taxonomy" id="34508"/>
    <lineage>
        <taxon>Eukaryota</taxon>
        <taxon>Metazoa</taxon>
        <taxon>Ecdysozoa</taxon>
        <taxon>Nematoda</taxon>
        <taxon>Chromadorea</taxon>
        <taxon>Rhabditida</taxon>
        <taxon>Tylenchina</taxon>
        <taxon>Panagrolaimomorpha</taxon>
        <taxon>Strongyloidoidea</taxon>
        <taxon>Steinernematidae</taxon>
        <taxon>Steinernema</taxon>
    </lineage>
</organism>
<dbReference type="EMBL" id="AZBU02000011">
    <property type="protein sequence ID" value="TKR60179.1"/>
    <property type="molecule type" value="Genomic_DNA"/>
</dbReference>
<evidence type="ECO:0000256" key="2">
    <source>
        <dbReference type="SAM" id="SignalP"/>
    </source>
</evidence>
<keyword evidence="1" id="KW-0472">Membrane</keyword>
<gene>
    <name evidence="3" type="ORF">L596_027468</name>
</gene>
<accession>A0A4U5LVJ9</accession>
<keyword evidence="1" id="KW-0812">Transmembrane</keyword>
<evidence type="ECO:0008006" key="5">
    <source>
        <dbReference type="Google" id="ProtNLM"/>
    </source>
</evidence>
<feature type="transmembrane region" description="Helical" evidence="1">
    <location>
        <begin position="85"/>
        <end position="107"/>
    </location>
</feature>
<keyword evidence="2" id="KW-0732">Signal</keyword>
<evidence type="ECO:0000256" key="1">
    <source>
        <dbReference type="SAM" id="Phobius"/>
    </source>
</evidence>
<evidence type="ECO:0000313" key="3">
    <source>
        <dbReference type="EMBL" id="TKR60179.1"/>
    </source>
</evidence>
<feature type="signal peptide" evidence="2">
    <location>
        <begin position="1"/>
        <end position="28"/>
    </location>
</feature>
<dbReference type="AlphaFoldDB" id="A0A4U5LVJ9"/>
<protein>
    <recommendedName>
        <fullName evidence="5">Secreted protein</fullName>
    </recommendedName>
</protein>
<sequence>MFPLCLFFVYPKLLLLLPRLPLPWLSFALRTRTPSGERETRQRLAALCQARALWRALLLWAQEQQLNLDDCYVLTRLVRCPHRPIFLFFLFRFNGALLPYLAASLFIDLHFALSFRPASQRFCDGCRRRLCCIHCFSFG</sequence>
<evidence type="ECO:0000313" key="4">
    <source>
        <dbReference type="Proteomes" id="UP000298663"/>
    </source>
</evidence>
<proteinExistence type="predicted"/>
<dbReference type="Proteomes" id="UP000298663">
    <property type="component" value="Unassembled WGS sequence"/>
</dbReference>
<name>A0A4U5LVJ9_STECR</name>
<feature type="chain" id="PRO_5020637237" description="Secreted protein" evidence="2">
    <location>
        <begin position="29"/>
        <end position="139"/>
    </location>
</feature>
<reference evidence="3 4" key="1">
    <citation type="journal article" date="2015" name="Genome Biol.">
        <title>Comparative genomics of Steinernema reveals deeply conserved gene regulatory networks.</title>
        <authorList>
            <person name="Dillman A.R."/>
            <person name="Macchietto M."/>
            <person name="Porter C.F."/>
            <person name="Rogers A."/>
            <person name="Williams B."/>
            <person name="Antoshechkin I."/>
            <person name="Lee M.M."/>
            <person name="Goodwin Z."/>
            <person name="Lu X."/>
            <person name="Lewis E.E."/>
            <person name="Goodrich-Blair H."/>
            <person name="Stock S.P."/>
            <person name="Adams B.J."/>
            <person name="Sternberg P.W."/>
            <person name="Mortazavi A."/>
        </authorList>
    </citation>
    <scope>NUCLEOTIDE SEQUENCE [LARGE SCALE GENOMIC DNA]</scope>
    <source>
        <strain evidence="3 4">ALL</strain>
    </source>
</reference>
<reference evidence="3 4" key="2">
    <citation type="journal article" date="2019" name="G3 (Bethesda)">
        <title>Hybrid Assembly of the Genome of the Entomopathogenic Nematode Steinernema carpocapsae Identifies the X-Chromosome.</title>
        <authorList>
            <person name="Serra L."/>
            <person name="Macchietto M."/>
            <person name="Macias-Munoz A."/>
            <person name="McGill C.J."/>
            <person name="Rodriguez I.M."/>
            <person name="Rodriguez B."/>
            <person name="Murad R."/>
            <person name="Mortazavi A."/>
        </authorList>
    </citation>
    <scope>NUCLEOTIDE SEQUENCE [LARGE SCALE GENOMIC DNA]</scope>
    <source>
        <strain evidence="3 4">ALL</strain>
    </source>
</reference>
<comment type="caution">
    <text evidence="3">The sequence shown here is derived from an EMBL/GenBank/DDBJ whole genome shotgun (WGS) entry which is preliminary data.</text>
</comment>